<keyword evidence="2" id="KW-1185">Reference proteome</keyword>
<evidence type="ECO:0000313" key="1">
    <source>
        <dbReference type="EMBL" id="QDT32705.1"/>
    </source>
</evidence>
<sequence>MTSPAVRQCFFESGMFIREQYHTAFQLSLFSSASFRKWSSLTGSFVTLQVEKTYEQTLNVTQVRFQQLVNFQSFHVRTIP</sequence>
<dbReference type="Proteomes" id="UP000315724">
    <property type="component" value="Chromosome"/>
</dbReference>
<name>A0A517QM75_9PLAN</name>
<evidence type="ECO:0000313" key="2">
    <source>
        <dbReference type="Proteomes" id="UP000315724"/>
    </source>
</evidence>
<accession>A0A517QM75</accession>
<proteinExistence type="predicted"/>
<gene>
    <name evidence="1" type="ORF">Mal48_19520</name>
</gene>
<dbReference type="EMBL" id="CP036267">
    <property type="protein sequence ID" value="QDT32705.1"/>
    <property type="molecule type" value="Genomic_DNA"/>
</dbReference>
<dbReference type="KEGG" id="tpol:Mal48_19520"/>
<reference evidence="1 2" key="1">
    <citation type="submission" date="2019-02" db="EMBL/GenBank/DDBJ databases">
        <title>Deep-cultivation of Planctomycetes and their phenomic and genomic characterization uncovers novel biology.</title>
        <authorList>
            <person name="Wiegand S."/>
            <person name="Jogler M."/>
            <person name="Boedeker C."/>
            <person name="Pinto D."/>
            <person name="Vollmers J."/>
            <person name="Rivas-Marin E."/>
            <person name="Kohn T."/>
            <person name="Peeters S.H."/>
            <person name="Heuer A."/>
            <person name="Rast P."/>
            <person name="Oberbeckmann S."/>
            <person name="Bunk B."/>
            <person name="Jeske O."/>
            <person name="Meyerdierks A."/>
            <person name="Storesund J.E."/>
            <person name="Kallscheuer N."/>
            <person name="Luecker S."/>
            <person name="Lage O.M."/>
            <person name="Pohl T."/>
            <person name="Merkel B.J."/>
            <person name="Hornburger P."/>
            <person name="Mueller R.-W."/>
            <person name="Bruemmer F."/>
            <person name="Labrenz M."/>
            <person name="Spormann A.M."/>
            <person name="Op den Camp H."/>
            <person name="Overmann J."/>
            <person name="Amann R."/>
            <person name="Jetten M.S.M."/>
            <person name="Mascher T."/>
            <person name="Medema M.H."/>
            <person name="Devos D.P."/>
            <person name="Kaster A.-K."/>
            <person name="Ovreas L."/>
            <person name="Rohde M."/>
            <person name="Galperin M.Y."/>
            <person name="Jogler C."/>
        </authorList>
    </citation>
    <scope>NUCLEOTIDE SEQUENCE [LARGE SCALE GENOMIC DNA]</scope>
    <source>
        <strain evidence="1 2">Mal48</strain>
    </source>
</reference>
<dbReference type="AlphaFoldDB" id="A0A517QM75"/>
<organism evidence="1 2">
    <name type="scientific">Thalassoglobus polymorphus</name>
    <dbReference type="NCBI Taxonomy" id="2527994"/>
    <lineage>
        <taxon>Bacteria</taxon>
        <taxon>Pseudomonadati</taxon>
        <taxon>Planctomycetota</taxon>
        <taxon>Planctomycetia</taxon>
        <taxon>Planctomycetales</taxon>
        <taxon>Planctomycetaceae</taxon>
        <taxon>Thalassoglobus</taxon>
    </lineage>
</organism>
<protein>
    <submittedName>
        <fullName evidence="1">Uncharacterized protein</fullName>
    </submittedName>
</protein>